<evidence type="ECO:0000313" key="6">
    <source>
        <dbReference type="Proteomes" id="UP000258707"/>
    </source>
</evidence>
<organism evidence="3 6">
    <name type="scientific">Natrarchaeobaculum sulfurireducens</name>
    <dbReference type="NCBI Taxonomy" id="2044521"/>
    <lineage>
        <taxon>Archaea</taxon>
        <taxon>Methanobacteriati</taxon>
        <taxon>Methanobacteriota</taxon>
        <taxon>Stenosarchaea group</taxon>
        <taxon>Halobacteria</taxon>
        <taxon>Halobacteriales</taxon>
        <taxon>Natrialbaceae</taxon>
        <taxon>Natrarchaeobaculum</taxon>
    </lineage>
</organism>
<dbReference type="Pfam" id="PF25231">
    <property type="entry name" value="DUF7847"/>
    <property type="match status" value="1"/>
</dbReference>
<dbReference type="EMBL" id="CP027033">
    <property type="protein sequence ID" value="AXR81031.1"/>
    <property type="molecule type" value="Genomic_DNA"/>
</dbReference>
<protein>
    <recommendedName>
        <fullName evidence="2">DUF7847 domain-containing protein</fullName>
    </recommendedName>
</protein>
<accession>A0A346PND6</accession>
<feature type="transmembrane region" description="Helical" evidence="1">
    <location>
        <begin position="235"/>
        <end position="259"/>
    </location>
</feature>
<feature type="transmembrane region" description="Helical" evidence="1">
    <location>
        <begin position="12"/>
        <end position="33"/>
    </location>
</feature>
<dbReference type="Proteomes" id="UP000258613">
    <property type="component" value="Chromosome"/>
</dbReference>
<feature type="transmembrane region" description="Helical" evidence="1">
    <location>
        <begin position="95"/>
        <end position="128"/>
    </location>
</feature>
<reference evidence="3" key="3">
    <citation type="journal article" date="2019" name="Int. J. Syst. Evol. Microbiol.">
        <title>Natronolimnobius sulfurireducens sp. nov. and Halalkaliarchaeum desulfuricum gen. nov., sp. nov., the first sulfur-respiring alkaliphilic haloarchaea from hypersaline alkaline lakes.</title>
        <authorList>
            <person name="Sorokin D.Y."/>
            <person name="Yakimov M."/>
            <person name="Messina E."/>
            <person name="Merkel A.Y."/>
            <person name="Bale N.J."/>
            <person name="Sinninghe Damste J.S."/>
        </authorList>
    </citation>
    <scope>NUCLEOTIDE SEQUENCE</scope>
    <source>
        <strain evidence="4">AArc-Mg</strain>
        <strain evidence="3">AArc1</strain>
    </source>
</reference>
<dbReference type="AlphaFoldDB" id="A0A346PHC8"/>
<feature type="transmembrane region" description="Helical" evidence="1">
    <location>
        <begin position="134"/>
        <end position="161"/>
    </location>
</feature>
<evidence type="ECO:0000259" key="2">
    <source>
        <dbReference type="Pfam" id="PF25231"/>
    </source>
</evidence>
<gene>
    <name evidence="3" type="ORF">AArc1_2609</name>
    <name evidence="4" type="ORF">AArcMg_1014</name>
</gene>
<name>A0A346PHC8_9EURY</name>
<keyword evidence="1" id="KW-1133">Transmembrane helix</keyword>
<dbReference type="GeneID" id="37641511"/>
<dbReference type="InterPro" id="IPR057169">
    <property type="entry name" value="DUF7847"/>
</dbReference>
<keyword evidence="1" id="KW-0812">Transmembrane</keyword>
<keyword evidence="1" id="KW-0472">Membrane</keyword>
<feature type="transmembrane region" description="Helical" evidence="1">
    <location>
        <begin position="190"/>
        <end position="215"/>
    </location>
</feature>
<feature type="transmembrane region" description="Helical" evidence="1">
    <location>
        <begin position="45"/>
        <end position="74"/>
    </location>
</feature>
<dbReference type="KEGG" id="nag:AArcMg_1014"/>
<feature type="domain" description="DUF7847" evidence="2">
    <location>
        <begin position="1"/>
        <end position="261"/>
    </location>
</feature>
<dbReference type="RefSeq" id="WP_117364938.1">
    <property type="nucleotide sequence ID" value="NZ_CP024047.1"/>
</dbReference>
<dbReference type="Proteomes" id="UP000258707">
    <property type="component" value="Chromosome"/>
</dbReference>
<dbReference type="KEGG" id="nan:AArc1_2609"/>
<accession>A0A346PHC8</accession>
<evidence type="ECO:0000313" key="5">
    <source>
        <dbReference type="Proteomes" id="UP000258613"/>
    </source>
</evidence>
<keyword evidence="5" id="KW-1185">Reference proteome</keyword>
<evidence type="ECO:0000256" key="1">
    <source>
        <dbReference type="SAM" id="Phobius"/>
    </source>
</evidence>
<evidence type="ECO:0000313" key="3">
    <source>
        <dbReference type="EMBL" id="AXR78923.1"/>
    </source>
</evidence>
<proteinExistence type="predicted"/>
<dbReference type="EMBL" id="CP024047">
    <property type="protein sequence ID" value="AXR78923.1"/>
    <property type="molecule type" value="Genomic_DNA"/>
</dbReference>
<dbReference type="OrthoDB" id="241125at2157"/>
<sequence length="278" mass="28825">MAVIRSLKRTPAVLRANPIVFGLALAYGLVALLGQLPQYVVQDPVVVLAATWGVTGISIFVYPFFWGGLLGIANDAATDDRPTVSRFVSHGTSCYLSMLGAYLLVLAIVLALGLVVFFTAVIGVLGMIAADGGLVALAFVAVIALVMAALYLAIFVAFQFYGHAIVLEGARAIDSLGRSLEVVRDNLRSVVGYVLVTALGGVLLGGVYAGVFHWLSEPPAPGEPPATLELGPTLVVLGSSTVVAAAFGAVFLVFSVLFYRSVTDLDGAVASSVSEPVP</sequence>
<reference evidence="5" key="2">
    <citation type="submission" date="2018-02" db="EMBL/GenBank/DDBJ databases">
        <title>Phenotypic and genomic properties of facultatively anaerobic sulfur-reducing natronoarchaea from hypersaline soda lakes.</title>
        <authorList>
            <person name="Sorokin D.Y."/>
            <person name="Kublanov I.V."/>
            <person name="Roman P."/>
            <person name="Sinninghe Damste J.S."/>
            <person name="Golyshin P.N."/>
            <person name="Rojo D."/>
            <person name="Ciordia S."/>
            <person name="Mena M.D.C."/>
            <person name="Ferrer M."/>
            <person name="Messina E."/>
            <person name="Smedile F."/>
            <person name="La Spada G."/>
            <person name="La Cono V."/>
            <person name="Yakimov M.M."/>
        </authorList>
    </citation>
    <scope>NUCLEOTIDE SEQUENCE [LARGE SCALE GENOMIC DNA]</scope>
    <source>
        <strain evidence="5">AArc-Mg</strain>
    </source>
</reference>
<reference evidence="6" key="1">
    <citation type="submission" date="2017-10" db="EMBL/GenBank/DDBJ databases">
        <title>Phenotypic and genomic properties of facultatively anaerobic sulfur-reducing natronoarchaea from hypersaline soda lakes.</title>
        <authorList>
            <person name="Sorokin D.Y."/>
            <person name="Kublanov I.V."/>
            <person name="Roman P."/>
            <person name="Sinninghe Damste J.S."/>
            <person name="Golyshin P.N."/>
            <person name="Rojo D."/>
            <person name="Ciordia S."/>
            <person name="Mena Md.C."/>
            <person name="Ferrer M."/>
            <person name="Messina E."/>
            <person name="Smedile F."/>
            <person name="La Spada G."/>
            <person name="La Cono V."/>
            <person name="Yakimov M.M."/>
        </authorList>
    </citation>
    <scope>NUCLEOTIDE SEQUENCE [LARGE SCALE GENOMIC DNA]</scope>
    <source>
        <strain evidence="6">AArc1</strain>
    </source>
</reference>
<evidence type="ECO:0000313" key="4">
    <source>
        <dbReference type="EMBL" id="AXR81031.1"/>
    </source>
</evidence>